<name>A0ABT1Q3I3_9ACTN</name>
<dbReference type="InterPro" id="IPR014756">
    <property type="entry name" value="Ig_E-set"/>
</dbReference>
<evidence type="ECO:0000313" key="3">
    <source>
        <dbReference type="Proteomes" id="UP001057702"/>
    </source>
</evidence>
<dbReference type="Gene3D" id="2.60.40.10">
    <property type="entry name" value="Immunoglobulins"/>
    <property type="match status" value="1"/>
</dbReference>
<dbReference type="EMBL" id="JANFNG010000028">
    <property type="protein sequence ID" value="MCQ4083948.1"/>
    <property type="molecule type" value="Genomic_DNA"/>
</dbReference>
<dbReference type="PANTHER" id="PTHR32208:SF21">
    <property type="entry name" value="LOW QUALITY PROTEIN: ALDEHYDE OXIDASE GLOX-LIKE"/>
    <property type="match status" value="1"/>
</dbReference>
<dbReference type="InterPro" id="IPR015202">
    <property type="entry name" value="GO-like_E_set"/>
</dbReference>
<dbReference type="Pfam" id="PF09118">
    <property type="entry name" value="GO-like_E_set"/>
    <property type="match status" value="1"/>
</dbReference>
<keyword evidence="3" id="KW-1185">Reference proteome</keyword>
<dbReference type="RefSeq" id="WP_255922986.1">
    <property type="nucleotide sequence ID" value="NZ_JANFNG010000028.1"/>
</dbReference>
<reference evidence="2" key="1">
    <citation type="submission" date="2022-06" db="EMBL/GenBank/DDBJ databases">
        <title>Draft genome sequence of Streptomyces sp. RB6PN25 isolated from peat swamp forest in Thailand.</title>
        <authorList>
            <person name="Duangmal K."/>
            <person name="Klaysubun C."/>
        </authorList>
    </citation>
    <scope>NUCLEOTIDE SEQUENCE</scope>
    <source>
        <strain evidence="2">RB6PN25</strain>
    </source>
</reference>
<feature type="domain" description="Galactose oxidase-like Early set" evidence="1">
    <location>
        <begin position="9"/>
        <end position="90"/>
    </location>
</feature>
<accession>A0ABT1Q3I3</accession>
<dbReference type="CDD" id="cd02851">
    <property type="entry name" value="E_set_GO_C"/>
    <property type="match status" value="1"/>
</dbReference>
<comment type="caution">
    <text evidence="2">The sequence shown here is derived from an EMBL/GenBank/DDBJ whole genome shotgun (WGS) entry which is preliminary data.</text>
</comment>
<dbReference type="PANTHER" id="PTHR32208">
    <property type="entry name" value="SECRETED PROTEIN-RELATED"/>
    <property type="match status" value="1"/>
</dbReference>
<dbReference type="Proteomes" id="UP001057702">
    <property type="component" value="Unassembled WGS sequence"/>
</dbReference>
<sequence>MITLDVSGESLYRDARAALIRFGCTTHGNDMDQRFVWLRVLGHRREDIERGLRTLRAQIPQNAAAAPPGDYQLVVVGGEGVPSRGRIVRMTT</sequence>
<evidence type="ECO:0000259" key="1">
    <source>
        <dbReference type="Pfam" id="PF09118"/>
    </source>
</evidence>
<organism evidence="2 3">
    <name type="scientific">Streptomyces humicola</name>
    <dbReference type="NCBI Taxonomy" id="2953240"/>
    <lineage>
        <taxon>Bacteria</taxon>
        <taxon>Bacillati</taxon>
        <taxon>Actinomycetota</taxon>
        <taxon>Actinomycetes</taxon>
        <taxon>Kitasatosporales</taxon>
        <taxon>Streptomycetaceae</taxon>
        <taxon>Streptomyces</taxon>
    </lineage>
</organism>
<proteinExistence type="predicted"/>
<gene>
    <name evidence="2" type="ORF">NGB36_26015</name>
</gene>
<dbReference type="SUPFAM" id="SSF81296">
    <property type="entry name" value="E set domains"/>
    <property type="match status" value="1"/>
</dbReference>
<evidence type="ECO:0000313" key="2">
    <source>
        <dbReference type="EMBL" id="MCQ4083948.1"/>
    </source>
</evidence>
<dbReference type="InterPro" id="IPR013783">
    <property type="entry name" value="Ig-like_fold"/>
</dbReference>
<protein>
    <submittedName>
        <fullName evidence="2">Galactose oxidase early set domain-containing protein</fullName>
    </submittedName>
</protein>